<evidence type="ECO:0000313" key="4">
    <source>
        <dbReference type="Proteomes" id="UP001386955"/>
    </source>
</evidence>
<sequence length="239" mass="26444">MNGLKVRVLLQYFSNNKRSSSKAEKTMDTGKEREKENKSNEELKHLGFVKIAAIKAFVCVSNIYDFAKQNSGPLRSAVGTVEDTVTTVLGPLCHKFMPVPNHLLLFLDNKVDEASHKFDEHAPALVKQVATQVNCLVQEVTQKVQKVVSEAQSGGAGAGARYVATESKQVVLFGSVKLWSGLNHYQPFRAMMEMAVPTAAHWSEKYNNVVKGMSEKGYGVFGYLPLIPIDEIAKAFKHE</sequence>
<evidence type="ECO:0000256" key="2">
    <source>
        <dbReference type="SAM" id="MobiDB-lite"/>
    </source>
</evidence>
<dbReference type="Pfam" id="PF05755">
    <property type="entry name" value="REF"/>
    <property type="match status" value="1"/>
</dbReference>
<comment type="caution">
    <text evidence="3">The sequence shown here is derived from an EMBL/GenBank/DDBJ whole genome shotgun (WGS) entry which is preliminary data.</text>
</comment>
<feature type="compositionally biased region" description="Basic and acidic residues" evidence="2">
    <location>
        <begin position="21"/>
        <end position="38"/>
    </location>
</feature>
<evidence type="ECO:0000313" key="3">
    <source>
        <dbReference type="EMBL" id="KAK7400012.1"/>
    </source>
</evidence>
<feature type="region of interest" description="Disordered" evidence="2">
    <location>
        <begin position="17"/>
        <end position="38"/>
    </location>
</feature>
<accession>A0AAN9XNQ2</accession>
<evidence type="ECO:0000256" key="1">
    <source>
        <dbReference type="ARBA" id="ARBA00009737"/>
    </source>
</evidence>
<name>A0AAN9XNQ2_PSOTE</name>
<keyword evidence="4" id="KW-1185">Reference proteome</keyword>
<dbReference type="AlphaFoldDB" id="A0AAN9XNQ2"/>
<organism evidence="3 4">
    <name type="scientific">Psophocarpus tetragonolobus</name>
    <name type="common">Winged bean</name>
    <name type="synonym">Dolichos tetragonolobus</name>
    <dbReference type="NCBI Taxonomy" id="3891"/>
    <lineage>
        <taxon>Eukaryota</taxon>
        <taxon>Viridiplantae</taxon>
        <taxon>Streptophyta</taxon>
        <taxon>Embryophyta</taxon>
        <taxon>Tracheophyta</taxon>
        <taxon>Spermatophyta</taxon>
        <taxon>Magnoliopsida</taxon>
        <taxon>eudicotyledons</taxon>
        <taxon>Gunneridae</taxon>
        <taxon>Pentapetalae</taxon>
        <taxon>rosids</taxon>
        <taxon>fabids</taxon>
        <taxon>Fabales</taxon>
        <taxon>Fabaceae</taxon>
        <taxon>Papilionoideae</taxon>
        <taxon>50 kb inversion clade</taxon>
        <taxon>NPAAA clade</taxon>
        <taxon>indigoferoid/millettioid clade</taxon>
        <taxon>Phaseoleae</taxon>
        <taxon>Psophocarpus</taxon>
    </lineage>
</organism>
<dbReference type="PANTHER" id="PTHR33732">
    <property type="entry name" value="REF/SRPP-LIKE PROTEIN OS05G0151300/LOC_OS05G05940"/>
    <property type="match status" value="1"/>
</dbReference>
<evidence type="ECO:0008006" key="5">
    <source>
        <dbReference type="Google" id="ProtNLM"/>
    </source>
</evidence>
<gene>
    <name evidence="3" type="ORF">VNO78_11210</name>
</gene>
<dbReference type="PANTHER" id="PTHR33732:SF2">
    <property type="entry name" value="REF_SRPP-LIKE PROTEIN"/>
    <property type="match status" value="1"/>
</dbReference>
<protein>
    <recommendedName>
        <fullName evidence="5">REF/SRPP-like protein</fullName>
    </recommendedName>
</protein>
<dbReference type="Proteomes" id="UP001386955">
    <property type="component" value="Unassembled WGS sequence"/>
</dbReference>
<comment type="similarity">
    <text evidence="1">Belongs to the REF/SRPP family.</text>
</comment>
<reference evidence="3 4" key="1">
    <citation type="submission" date="2024-01" db="EMBL/GenBank/DDBJ databases">
        <title>The genomes of 5 underutilized Papilionoideae crops provide insights into root nodulation and disease resistanc.</title>
        <authorList>
            <person name="Jiang F."/>
        </authorList>
    </citation>
    <scope>NUCLEOTIDE SEQUENCE [LARGE SCALE GENOMIC DNA]</scope>
    <source>
        <strain evidence="3">DUOXIRENSHENG_FW03</strain>
        <tissue evidence="3">Leaves</tissue>
    </source>
</reference>
<proteinExistence type="inferred from homology"/>
<dbReference type="InterPro" id="IPR008802">
    <property type="entry name" value="REF"/>
</dbReference>
<dbReference type="EMBL" id="JAYMYS010000003">
    <property type="protein sequence ID" value="KAK7400012.1"/>
    <property type="molecule type" value="Genomic_DNA"/>
</dbReference>